<dbReference type="AlphaFoldDB" id="A0A0F9IRX6"/>
<protein>
    <recommendedName>
        <fullName evidence="2">Elp3/MiaA/NifB-like radical SAM core domain-containing protein</fullName>
    </recommendedName>
</protein>
<evidence type="ECO:0008006" key="2">
    <source>
        <dbReference type="Google" id="ProtNLM"/>
    </source>
</evidence>
<evidence type="ECO:0000313" key="1">
    <source>
        <dbReference type="EMBL" id="KKL96480.1"/>
    </source>
</evidence>
<organism evidence="1">
    <name type="scientific">marine sediment metagenome</name>
    <dbReference type="NCBI Taxonomy" id="412755"/>
    <lineage>
        <taxon>unclassified sequences</taxon>
        <taxon>metagenomes</taxon>
        <taxon>ecological metagenomes</taxon>
    </lineage>
</organism>
<name>A0A0F9IRX6_9ZZZZ</name>
<dbReference type="NCBIfam" id="NF045502">
    <property type="entry name" value="variant_rSAM"/>
    <property type="match status" value="1"/>
</dbReference>
<accession>A0A0F9IRX6</accession>
<proteinExistence type="predicted"/>
<gene>
    <name evidence="1" type="ORF">LCGC14_1844050</name>
</gene>
<comment type="caution">
    <text evidence="1">The sequence shown here is derived from an EMBL/GenBank/DDBJ whole genome shotgun (WGS) entry which is preliminary data.</text>
</comment>
<reference evidence="1" key="1">
    <citation type="journal article" date="2015" name="Nature">
        <title>Complex archaea that bridge the gap between prokaryotes and eukaryotes.</title>
        <authorList>
            <person name="Spang A."/>
            <person name="Saw J.H."/>
            <person name="Jorgensen S.L."/>
            <person name="Zaremba-Niedzwiedzka K."/>
            <person name="Martijn J."/>
            <person name="Lind A.E."/>
            <person name="van Eijk R."/>
            <person name="Schleper C."/>
            <person name="Guy L."/>
            <person name="Ettema T.J."/>
        </authorList>
    </citation>
    <scope>NUCLEOTIDE SEQUENCE</scope>
</reference>
<dbReference type="EMBL" id="LAZR01018421">
    <property type="protein sequence ID" value="KKL96480.1"/>
    <property type="molecule type" value="Genomic_DNA"/>
</dbReference>
<sequence>MVIEIVEKKIVTKEDIFIKARMISEGVRIHDSEDLSFELSKMTMQEKAKQSEFKIPEKLDFNDPESIIELFAKVNKTDTSSDFRQVIILDGSGLRAPIYYNKHSHIHLNIKNNKVIISEEGDILVKGTFPKRFKWLDEKLSNGLPVSTVLPSMSVSIINVVFSLSCINYNTNRGCRYCNLFSNQISKKISMLPKETLRVWAKYQGEAVKTAVDNGWRGSIAISGGALAPAERSEYLDRLKIVLSSLRNAIGEVTFKKLPKVYNHYPPEEFSDMNKWKDLGINTTSFDLEVMDDAYFAAICPGKAAYKPLSYFKEAQEYSVKVFGPLLGTIGCVVMGIEPMSTLVNGFDERISKGILPIPLVFHSTPGSAYEGFRPPTAEWIVEASEKMADSFMKHVLKWLKPGKPTANEGRRNISRFSPGRMPTTHLSVVFDEIGYRINKLFGGKSISEIVGGNKKE</sequence>